<dbReference type="Gene3D" id="1.10.260.40">
    <property type="entry name" value="lambda repressor-like DNA-binding domains"/>
    <property type="match status" value="1"/>
</dbReference>
<evidence type="ECO:0000256" key="1">
    <source>
        <dbReference type="SAM" id="MobiDB-lite"/>
    </source>
</evidence>
<dbReference type="CDD" id="cd00093">
    <property type="entry name" value="HTH_XRE"/>
    <property type="match status" value="1"/>
</dbReference>
<dbReference type="SUPFAM" id="SSF47413">
    <property type="entry name" value="lambda repressor-like DNA-binding domains"/>
    <property type="match status" value="1"/>
</dbReference>
<dbReference type="InterPro" id="IPR010982">
    <property type="entry name" value="Lambda_DNA-bd_dom_sf"/>
</dbReference>
<feature type="domain" description="HTH cro/C1-type" evidence="2">
    <location>
        <begin position="28"/>
        <end position="63"/>
    </location>
</feature>
<name>A0A1Y3KD20_PSEPU</name>
<evidence type="ECO:0000313" key="3">
    <source>
        <dbReference type="EMBL" id="OUM23718.1"/>
    </source>
</evidence>
<dbReference type="GO" id="GO:0003677">
    <property type="term" value="F:DNA binding"/>
    <property type="evidence" value="ECO:0007669"/>
    <property type="project" value="InterPro"/>
</dbReference>
<dbReference type="AlphaFoldDB" id="A0A1Y3KD20"/>
<proteinExistence type="predicted"/>
<sequence length="150" mass="16605">MSLRRPFAAVLQFLRVRQGFFQHSIAGGVTQSHISQLESLKTSATVDTTIELAAALNIEATAFFAMVIAADQKRSPREVLHSAILAMEELGLADEQMPDEPSRLEPPRVAGAREKKRLVQELKARGMSRSEVVRELGYSTATVGRLWRDS</sequence>
<accession>A0A1Y3KD20</accession>
<dbReference type="PROSITE" id="PS50943">
    <property type="entry name" value="HTH_CROC1"/>
    <property type="match status" value="1"/>
</dbReference>
<organism evidence="3 4">
    <name type="scientific">Pseudomonas putida</name>
    <name type="common">Arthrobacter siderocapsulatus</name>
    <dbReference type="NCBI Taxonomy" id="303"/>
    <lineage>
        <taxon>Bacteria</taxon>
        <taxon>Pseudomonadati</taxon>
        <taxon>Pseudomonadota</taxon>
        <taxon>Gammaproteobacteria</taxon>
        <taxon>Pseudomonadales</taxon>
        <taxon>Pseudomonadaceae</taxon>
        <taxon>Pseudomonas</taxon>
    </lineage>
</organism>
<protein>
    <submittedName>
        <fullName evidence="3">Transcriptional regulator</fullName>
    </submittedName>
</protein>
<gene>
    <name evidence="3" type="ORF">B8W72_27865</name>
</gene>
<comment type="caution">
    <text evidence="3">The sequence shown here is derived from an EMBL/GenBank/DDBJ whole genome shotgun (WGS) entry which is preliminary data.</text>
</comment>
<feature type="region of interest" description="Disordered" evidence="1">
    <location>
        <begin position="93"/>
        <end position="112"/>
    </location>
</feature>
<evidence type="ECO:0000259" key="2">
    <source>
        <dbReference type="PROSITE" id="PS50943"/>
    </source>
</evidence>
<dbReference type="Proteomes" id="UP000196082">
    <property type="component" value="Unassembled WGS sequence"/>
</dbReference>
<reference evidence="3 4" key="1">
    <citation type="submission" date="2017-05" db="EMBL/GenBank/DDBJ databases">
        <title>Whole genome sequence of Pseudomonas putida isolate 1312 commercialized as a biostimulant.</title>
        <authorList>
            <person name="Crovadore J."/>
            <person name="Blanc P."/>
            <person name="Chablais R."/>
            <person name="Cochard B."/>
            <person name="Grizard D."/>
            <person name="Lefort F."/>
        </authorList>
    </citation>
    <scope>NUCLEOTIDE SEQUENCE [LARGE SCALE GENOMIC DNA]</scope>
    <source>
        <strain evidence="3 4">1312</strain>
    </source>
</reference>
<dbReference type="InterPro" id="IPR001387">
    <property type="entry name" value="Cro/C1-type_HTH"/>
</dbReference>
<evidence type="ECO:0000313" key="4">
    <source>
        <dbReference type="Proteomes" id="UP000196082"/>
    </source>
</evidence>
<dbReference type="EMBL" id="NFSB01000090">
    <property type="protein sequence ID" value="OUM23718.1"/>
    <property type="molecule type" value="Genomic_DNA"/>
</dbReference>
<feature type="compositionally biased region" description="Basic and acidic residues" evidence="1">
    <location>
        <begin position="100"/>
        <end position="112"/>
    </location>
</feature>